<dbReference type="PANTHER" id="PTHR43709">
    <property type="entry name" value="ACONITATE ISOMERASE-RELATED"/>
    <property type="match status" value="1"/>
</dbReference>
<proteinExistence type="inferred from homology"/>
<organism evidence="6 7">
    <name type="scientific">Fusarium avenaceum</name>
    <dbReference type="NCBI Taxonomy" id="40199"/>
    <lineage>
        <taxon>Eukaryota</taxon>
        <taxon>Fungi</taxon>
        <taxon>Dikarya</taxon>
        <taxon>Ascomycota</taxon>
        <taxon>Pezizomycotina</taxon>
        <taxon>Sordariomycetes</taxon>
        <taxon>Hypocreomycetidae</taxon>
        <taxon>Hypocreales</taxon>
        <taxon>Nectriaceae</taxon>
        <taxon>Fusarium</taxon>
        <taxon>Fusarium tricinctum species complex</taxon>
    </lineage>
</organism>
<evidence type="ECO:0000256" key="4">
    <source>
        <dbReference type="SAM" id="Phobius"/>
    </source>
</evidence>
<keyword evidence="4" id="KW-1133">Transmembrane helix</keyword>
<keyword evidence="4" id="KW-0472">Membrane</keyword>
<dbReference type="Proteomes" id="UP000782241">
    <property type="component" value="Unassembled WGS sequence"/>
</dbReference>
<keyword evidence="4" id="KW-0812">Transmembrane</keyword>
<protein>
    <recommendedName>
        <fullName evidence="5">Gamma-glutamylcyclotransferase AIG2-like domain-containing protein</fullName>
    </recommendedName>
</protein>
<dbReference type="PANTHER" id="PTHR43709:SF2">
    <property type="entry name" value="DUF453 DOMAIN PROTEIN (AFU_ORTHOLOGUE AFUA_6G00360)"/>
    <property type="match status" value="1"/>
</dbReference>
<reference evidence="6" key="1">
    <citation type="submission" date="2021-04" db="EMBL/GenBank/DDBJ databases">
        <title>Draft genome of Fusarium avenaceum strain F156N33, isolated from an atmospheric sample in Virginia.</title>
        <authorList>
            <person name="Yang S."/>
            <person name="Vinatzer B.A."/>
            <person name="Coleman J."/>
        </authorList>
    </citation>
    <scope>NUCLEOTIDE SEQUENCE</scope>
    <source>
        <strain evidence="6">F156N33</strain>
    </source>
</reference>
<dbReference type="CDD" id="cd06661">
    <property type="entry name" value="GGCT_like"/>
    <property type="match status" value="1"/>
</dbReference>
<evidence type="ECO:0000256" key="3">
    <source>
        <dbReference type="SAM" id="MobiDB-lite"/>
    </source>
</evidence>
<evidence type="ECO:0000313" key="6">
    <source>
        <dbReference type="EMBL" id="KAG5665120.1"/>
    </source>
</evidence>
<evidence type="ECO:0000256" key="1">
    <source>
        <dbReference type="ARBA" id="ARBA00007673"/>
    </source>
</evidence>
<name>A0A9P7HBE7_9HYPO</name>
<feature type="transmembrane region" description="Helical" evidence="4">
    <location>
        <begin position="548"/>
        <end position="565"/>
    </location>
</feature>
<dbReference type="Pfam" id="PF06094">
    <property type="entry name" value="GGACT"/>
    <property type="match status" value="1"/>
</dbReference>
<feature type="region of interest" description="Disordered" evidence="3">
    <location>
        <begin position="75"/>
        <end position="103"/>
    </location>
</feature>
<dbReference type="SUPFAM" id="SSF110857">
    <property type="entry name" value="Gamma-glutamyl cyclotransferase-like"/>
    <property type="match status" value="1"/>
</dbReference>
<dbReference type="AlphaFoldDB" id="A0A9P7HBE7"/>
<dbReference type="SUPFAM" id="SSF54506">
    <property type="entry name" value="Diaminopimelate epimerase-like"/>
    <property type="match status" value="2"/>
</dbReference>
<accession>A0A9P7HBE7</accession>
<dbReference type="EMBL" id="JAGPUO010000001">
    <property type="protein sequence ID" value="KAG5665120.1"/>
    <property type="molecule type" value="Genomic_DNA"/>
</dbReference>
<dbReference type="Gene3D" id="3.10.490.10">
    <property type="entry name" value="Gamma-glutamyl cyclotransferase-like"/>
    <property type="match status" value="1"/>
</dbReference>
<keyword evidence="7" id="KW-1185">Reference proteome</keyword>
<dbReference type="Pfam" id="PF04303">
    <property type="entry name" value="PrpF"/>
    <property type="match status" value="1"/>
</dbReference>
<sequence>MSSQGDSQPSQDSTMTLMQENLSEVLYFAYGSNLSTEQMRQRCPYSTPVGLAYLKGWKWIINARGYANVVQLPIDSDEDTPDAEENKQLTARSKGKGKEKEKANDEDGVYGLLYLVPPEDEERLDGYEGVPWAYQKFQVDVKWASAKKDGDETLRALVYVDSERVEEDVPRDDFPAWFARGGTSNGLVIHRKDLPHESQWNKVLPSAMGSPDPYGRQLNGIGSGISSTSKIVILGPPSREDVDVDFTFVQVGIKDGSLDMAGNCGNMSSLVGPAAWDSGLVSPKTVEKDEDGLQWATVRFLNTNTNKVMASKFQVDGESLRYTHEGEYAMDGVPGTGSKVIMSFLDPAGAKTGKALPTGNAVDTLELEDGTKVEASLVDVGNPGVFVSTEGLGVADHMALTPAIVEADPNLKAKLEQIRQSGARLMGLDPKTESVPKIVLLFPSSSSSDVDIRCLALSMGQAHKAVPLTLALCLGAASQLKGTIASDIVGGNAKDTVTIGHPSGRVDIGTVIRDGKIESAQLLRTARVLMKDAVIPGYIPNITGVTELIVTFGAIVGAVVVFALWQTTRTQKPVRPIDRFAVAWFAL</sequence>
<evidence type="ECO:0000313" key="7">
    <source>
        <dbReference type="Proteomes" id="UP000782241"/>
    </source>
</evidence>
<gene>
    <name evidence="6" type="ORF">KAF25_009245</name>
</gene>
<comment type="similarity">
    <text evidence="1">Belongs to the PrpF family.</text>
</comment>
<dbReference type="Gene3D" id="3.10.310.10">
    <property type="entry name" value="Diaminopimelate Epimerase, Chain A, domain 1"/>
    <property type="match status" value="2"/>
</dbReference>
<evidence type="ECO:0000256" key="2">
    <source>
        <dbReference type="ARBA" id="ARBA00023235"/>
    </source>
</evidence>
<keyword evidence="2" id="KW-0413">Isomerase</keyword>
<dbReference type="InterPro" id="IPR036568">
    <property type="entry name" value="GGCT-like_sf"/>
</dbReference>
<comment type="caution">
    <text evidence="6">The sequence shown here is derived from an EMBL/GenBank/DDBJ whole genome shotgun (WGS) entry which is preliminary data.</text>
</comment>
<dbReference type="InterPro" id="IPR007400">
    <property type="entry name" value="PrpF-like"/>
</dbReference>
<dbReference type="InterPro" id="IPR013024">
    <property type="entry name" value="GGCT-like"/>
</dbReference>
<evidence type="ECO:0000259" key="5">
    <source>
        <dbReference type="Pfam" id="PF06094"/>
    </source>
</evidence>
<feature type="domain" description="Gamma-glutamylcyclotransferase AIG2-like" evidence="5">
    <location>
        <begin position="107"/>
        <end position="163"/>
    </location>
</feature>
<dbReference type="GO" id="GO:0016853">
    <property type="term" value="F:isomerase activity"/>
    <property type="evidence" value="ECO:0007669"/>
    <property type="project" value="UniProtKB-KW"/>
</dbReference>
<dbReference type="InterPro" id="IPR009288">
    <property type="entry name" value="AIG2-like_dom"/>
</dbReference>